<name>A0AAD7FH46_9AGAR</name>
<organism evidence="1 2">
    <name type="scientific">Roridomyces roridus</name>
    <dbReference type="NCBI Taxonomy" id="1738132"/>
    <lineage>
        <taxon>Eukaryota</taxon>
        <taxon>Fungi</taxon>
        <taxon>Dikarya</taxon>
        <taxon>Basidiomycota</taxon>
        <taxon>Agaricomycotina</taxon>
        <taxon>Agaricomycetes</taxon>
        <taxon>Agaricomycetidae</taxon>
        <taxon>Agaricales</taxon>
        <taxon>Marasmiineae</taxon>
        <taxon>Mycenaceae</taxon>
        <taxon>Roridomyces</taxon>
    </lineage>
</organism>
<proteinExistence type="predicted"/>
<sequence length="524" mass="58485">MASGCTQCETLPNATPWTLVRCHRLMKSNEAPNSIELAFMRPVMSKISARLTSIGDERARLKARLDHLDAEQADLSEYQTLHAPIVAPIRRIPPEVLNEIFSWTLPSIHELKGNVSDLGQPWRRICVSNPSFWSLVVATYRSFQAREHPSRAMIQTQVQRARNLQIHFFGAEDEAAHTQAQVKLFKILSTHSARWVELNITLTKALAPHVAALRGRLPVLRKIWTHWDSEYDIDFSANAADPLGSCFQTAPSLVDAGGQWHDIPMRFPAHQLTAYRAESPWWMHEGVLNTATNLVEARICTDSASEQVPPASHDTQVITMPHLRRLVVNRSSMLGYLRAPVLSEIGFVVEKEDPRPDLDAFVTRSSCAPWRLYLEGLPGADITEDILRKRASIASLRLVFTLSDDTPFEDSDLSDAVVAHLTMLTHGTAPPVSPNLTEISLGAQLSFPIDYPLFLKMLESRRNPRYALRSAAFLTGYWGPDPDPVTAERLALLGKTELSLLVESGRDAGNRMEVWSGASPSAWS</sequence>
<dbReference type="AlphaFoldDB" id="A0AAD7FH46"/>
<dbReference type="EMBL" id="JARKIF010000014">
    <property type="protein sequence ID" value="KAJ7623612.1"/>
    <property type="molecule type" value="Genomic_DNA"/>
</dbReference>
<reference evidence="1" key="1">
    <citation type="submission" date="2023-03" db="EMBL/GenBank/DDBJ databases">
        <title>Massive genome expansion in bonnet fungi (Mycena s.s.) driven by repeated elements and novel gene families across ecological guilds.</title>
        <authorList>
            <consortium name="Lawrence Berkeley National Laboratory"/>
            <person name="Harder C.B."/>
            <person name="Miyauchi S."/>
            <person name="Viragh M."/>
            <person name="Kuo A."/>
            <person name="Thoen E."/>
            <person name="Andreopoulos B."/>
            <person name="Lu D."/>
            <person name="Skrede I."/>
            <person name="Drula E."/>
            <person name="Henrissat B."/>
            <person name="Morin E."/>
            <person name="Kohler A."/>
            <person name="Barry K."/>
            <person name="LaButti K."/>
            <person name="Morin E."/>
            <person name="Salamov A."/>
            <person name="Lipzen A."/>
            <person name="Mereny Z."/>
            <person name="Hegedus B."/>
            <person name="Baldrian P."/>
            <person name="Stursova M."/>
            <person name="Weitz H."/>
            <person name="Taylor A."/>
            <person name="Grigoriev I.V."/>
            <person name="Nagy L.G."/>
            <person name="Martin F."/>
            <person name="Kauserud H."/>
        </authorList>
    </citation>
    <scope>NUCLEOTIDE SEQUENCE</scope>
    <source>
        <strain evidence="1">9284</strain>
    </source>
</reference>
<keyword evidence="2" id="KW-1185">Reference proteome</keyword>
<evidence type="ECO:0008006" key="3">
    <source>
        <dbReference type="Google" id="ProtNLM"/>
    </source>
</evidence>
<evidence type="ECO:0000313" key="1">
    <source>
        <dbReference type="EMBL" id="KAJ7623612.1"/>
    </source>
</evidence>
<comment type="caution">
    <text evidence="1">The sequence shown here is derived from an EMBL/GenBank/DDBJ whole genome shotgun (WGS) entry which is preliminary data.</text>
</comment>
<dbReference type="Proteomes" id="UP001221142">
    <property type="component" value="Unassembled WGS sequence"/>
</dbReference>
<gene>
    <name evidence="1" type="ORF">FB45DRAFT_926238</name>
</gene>
<protein>
    <recommendedName>
        <fullName evidence="3">F-box domain-containing protein</fullName>
    </recommendedName>
</protein>
<accession>A0AAD7FH46</accession>
<evidence type="ECO:0000313" key="2">
    <source>
        <dbReference type="Proteomes" id="UP001221142"/>
    </source>
</evidence>